<feature type="domain" description="Mutator-like transposase" evidence="2">
    <location>
        <begin position="170"/>
        <end position="312"/>
    </location>
</feature>
<dbReference type="PANTHER" id="PTHR31751:SF7">
    <property type="entry name" value="THAP-TYPE DOMAIN-CONTAINING PROTEIN"/>
    <property type="match status" value="1"/>
</dbReference>
<evidence type="ECO:0000259" key="2">
    <source>
        <dbReference type="Pfam" id="PF20700"/>
    </source>
</evidence>
<feature type="compositionally biased region" description="Polar residues" evidence="1">
    <location>
        <begin position="1"/>
        <end position="14"/>
    </location>
</feature>
<dbReference type="PANTHER" id="PTHR31751">
    <property type="entry name" value="SI:CH211-108C17.2-RELATED-RELATED"/>
    <property type="match status" value="1"/>
</dbReference>
<name>A0A8J9YVC4_BRALA</name>
<evidence type="ECO:0000313" key="4">
    <source>
        <dbReference type="Proteomes" id="UP000838412"/>
    </source>
</evidence>
<evidence type="ECO:0000313" key="3">
    <source>
        <dbReference type="EMBL" id="CAH1242408.1"/>
    </source>
</evidence>
<evidence type="ECO:0000256" key="1">
    <source>
        <dbReference type="SAM" id="MobiDB-lite"/>
    </source>
</evidence>
<dbReference type="AlphaFoldDB" id="A0A8J9YVC4"/>
<feature type="region of interest" description="Disordered" evidence="1">
    <location>
        <begin position="1"/>
        <end position="64"/>
    </location>
</feature>
<protein>
    <submittedName>
        <fullName evidence="3">Hypp6670 protein</fullName>
    </submittedName>
</protein>
<dbReference type="OrthoDB" id="5987860at2759"/>
<gene>
    <name evidence="3" type="primary">Hypp6670</name>
    <name evidence="3" type="ORF">BLAG_LOCUS5704</name>
</gene>
<dbReference type="Pfam" id="PF20700">
    <property type="entry name" value="Mutator"/>
    <property type="match status" value="1"/>
</dbReference>
<organism evidence="3 4">
    <name type="scientific">Branchiostoma lanceolatum</name>
    <name type="common">Common lancelet</name>
    <name type="synonym">Amphioxus lanceolatum</name>
    <dbReference type="NCBI Taxonomy" id="7740"/>
    <lineage>
        <taxon>Eukaryota</taxon>
        <taxon>Metazoa</taxon>
        <taxon>Chordata</taxon>
        <taxon>Cephalochordata</taxon>
        <taxon>Leptocardii</taxon>
        <taxon>Amphioxiformes</taxon>
        <taxon>Branchiostomatidae</taxon>
        <taxon>Branchiostoma</taxon>
    </lineage>
</organism>
<reference evidence="3" key="1">
    <citation type="submission" date="2022-01" db="EMBL/GenBank/DDBJ databases">
        <authorList>
            <person name="Braso-Vives M."/>
        </authorList>
    </citation>
    <scope>NUCLEOTIDE SEQUENCE</scope>
</reference>
<accession>A0A8J9YVC4</accession>
<dbReference type="EMBL" id="OV696697">
    <property type="protein sequence ID" value="CAH1242408.1"/>
    <property type="molecule type" value="Genomic_DNA"/>
</dbReference>
<sequence>MEQPATPVSTSDQARAQPLRYRDPNALPRRSRPSDDPVAKKARNDAYRAREKENRASLSEEELAGVKQDGRVSFTAPNLAAKKELMAMFHTIKASIGPSRSSQEGNFNVLKEIMAYYIQHHSPSAFTHMADGGTESSFPSMEMTKEESTQQIALLTPQKLTDLLALTEVHLRTCRGSIQLGDNLVMDGHAGICTFFCTACPWSGRWNTSPKLPNNRFLVNDRMLHGTFTSGILPTQYEKLCQAADIGMIKDEDKNVVLGEYKGVVQDLAEKSMETSLQEEITGSVLSEDDDDYRGLKVLSDARHCWRKNAYNSDVVFLGHATHRVIRHELVTREDEPVSQNHEMVGTRRFYEWADARGLSIHLHGHDRNLTVNKFLEDNRGYTENGNDTWHATKNLAKSFAKVAKGTVATRGRVWHPELSDKGAGVKTHFYWAMKTCNGDPALLQFRLNNIVRHYQDDHRDCFAGNGQLEGSRCKTDPNYELHRTTLTDPVAIAILTTWVHGTTIYKNPLDYVHCVDTHYVESFNNALLQYHDKRIVFGRDQYLMRSHLSILDWNEHVDREHTSIIRRQSATNPRAVEGHRVLKRKTNSFKATIWEKYMSQIFPEEND</sequence>
<feature type="compositionally biased region" description="Basic and acidic residues" evidence="1">
    <location>
        <begin position="32"/>
        <end position="55"/>
    </location>
</feature>
<proteinExistence type="predicted"/>
<keyword evidence="4" id="KW-1185">Reference proteome</keyword>
<dbReference type="Proteomes" id="UP000838412">
    <property type="component" value="Chromosome 12"/>
</dbReference>
<dbReference type="InterPro" id="IPR049012">
    <property type="entry name" value="Mutator_transp_dom"/>
</dbReference>